<gene>
    <name evidence="1" type="ORF">LOK49_LG07G01252</name>
</gene>
<proteinExistence type="predicted"/>
<organism evidence="1 2">
    <name type="scientific">Camellia lanceoleosa</name>
    <dbReference type="NCBI Taxonomy" id="1840588"/>
    <lineage>
        <taxon>Eukaryota</taxon>
        <taxon>Viridiplantae</taxon>
        <taxon>Streptophyta</taxon>
        <taxon>Embryophyta</taxon>
        <taxon>Tracheophyta</taxon>
        <taxon>Spermatophyta</taxon>
        <taxon>Magnoliopsida</taxon>
        <taxon>eudicotyledons</taxon>
        <taxon>Gunneridae</taxon>
        <taxon>Pentapetalae</taxon>
        <taxon>asterids</taxon>
        <taxon>Ericales</taxon>
        <taxon>Theaceae</taxon>
        <taxon>Camellia</taxon>
    </lineage>
</organism>
<comment type="caution">
    <text evidence="1">The sequence shown here is derived from an EMBL/GenBank/DDBJ whole genome shotgun (WGS) entry which is preliminary data.</text>
</comment>
<protein>
    <submittedName>
        <fullName evidence="1">Callose synthase 6</fullName>
    </submittedName>
</protein>
<name>A0ACC0H6K7_9ERIC</name>
<dbReference type="Proteomes" id="UP001060215">
    <property type="component" value="Chromosome 7"/>
</dbReference>
<evidence type="ECO:0000313" key="1">
    <source>
        <dbReference type="EMBL" id="KAI8008498.1"/>
    </source>
</evidence>
<sequence length="277" mass="32367">MPIMPEDKDNSVFDILDWLSSVFGFQLDGATVQQLMDKFFKNYRSWCDYLHCKSHIRIPRGYDIQQLELIYIGLYLLIWGEASNIRFMPECLCYIFHNGKASHSSWRNYDDLNEYFWSKKCFKLGWPMDLKADFFVNSVDKQPSNVGQNQRTTGKRNPKTNFVEARTFCHLYGSFDRLWIFYILAFQALLIVAWSGSLSNLFNGDVSKNVLSIFITSAFLNFLQATLDIILSWYAWRSLGFSQILRYLLKFVVAAFWLVVLPIAYSKSVQNPTGLYI</sequence>
<evidence type="ECO:0000313" key="2">
    <source>
        <dbReference type="Proteomes" id="UP001060215"/>
    </source>
</evidence>
<keyword evidence="2" id="KW-1185">Reference proteome</keyword>
<reference evidence="1 2" key="1">
    <citation type="journal article" date="2022" name="Plant J.">
        <title>Chromosome-level genome of Camellia lanceoleosa provides a valuable resource for understanding genome evolution and self-incompatibility.</title>
        <authorList>
            <person name="Gong W."/>
            <person name="Xiao S."/>
            <person name="Wang L."/>
            <person name="Liao Z."/>
            <person name="Chang Y."/>
            <person name="Mo W."/>
            <person name="Hu G."/>
            <person name="Li W."/>
            <person name="Zhao G."/>
            <person name="Zhu H."/>
            <person name="Hu X."/>
            <person name="Ji K."/>
            <person name="Xiang X."/>
            <person name="Song Q."/>
            <person name="Yuan D."/>
            <person name="Jin S."/>
            <person name="Zhang L."/>
        </authorList>
    </citation>
    <scope>NUCLEOTIDE SEQUENCE [LARGE SCALE GENOMIC DNA]</scope>
    <source>
        <strain evidence="1">SQ_2022a</strain>
    </source>
</reference>
<accession>A0ACC0H6K7</accession>
<dbReference type="EMBL" id="CM045764">
    <property type="protein sequence ID" value="KAI8008498.1"/>
    <property type="molecule type" value="Genomic_DNA"/>
</dbReference>